<comment type="caution">
    <text evidence="3">The sequence shown here is derived from an EMBL/GenBank/DDBJ whole genome shotgun (WGS) entry which is preliminary data.</text>
</comment>
<dbReference type="InterPro" id="IPR021449">
    <property type="entry name" value="DUF3099"/>
</dbReference>
<dbReference type="Pfam" id="PF11298">
    <property type="entry name" value="DUF3099"/>
    <property type="match status" value="1"/>
</dbReference>
<sequence length="115" mass="13139">MSRGLDARDAALRRVPARVPSYPGRMLARRRRMYFAMMGTCIALFVLAWAVVRIWSVPAAVGMCLVAMIIPPVAAMVANRRGPDDRWWDDPSGDPESDEWWDELDGKNRRPRDRP</sequence>
<proteinExistence type="predicted"/>
<feature type="transmembrane region" description="Helical" evidence="2">
    <location>
        <begin position="33"/>
        <end position="52"/>
    </location>
</feature>
<reference evidence="3" key="2">
    <citation type="submission" date="2020-09" db="EMBL/GenBank/DDBJ databases">
        <authorList>
            <person name="Sun Q."/>
            <person name="Ohkuma M."/>
        </authorList>
    </citation>
    <scope>NUCLEOTIDE SEQUENCE</scope>
    <source>
        <strain evidence="3">JCM 4386</strain>
    </source>
</reference>
<keyword evidence="4" id="KW-1185">Reference proteome</keyword>
<organism evidence="3 4">
    <name type="scientific">Streptomyces humidus</name>
    <dbReference type="NCBI Taxonomy" id="52259"/>
    <lineage>
        <taxon>Bacteria</taxon>
        <taxon>Bacillati</taxon>
        <taxon>Actinomycetota</taxon>
        <taxon>Actinomycetes</taxon>
        <taxon>Kitasatosporales</taxon>
        <taxon>Streptomycetaceae</taxon>
        <taxon>Streptomyces</taxon>
    </lineage>
</organism>
<keyword evidence="2" id="KW-0472">Membrane</keyword>
<feature type="compositionally biased region" description="Acidic residues" evidence="1">
    <location>
        <begin position="91"/>
        <end position="103"/>
    </location>
</feature>
<reference evidence="3" key="1">
    <citation type="journal article" date="2014" name="Int. J. Syst. Evol. Microbiol.">
        <title>Complete genome sequence of Corynebacterium casei LMG S-19264T (=DSM 44701T), isolated from a smear-ripened cheese.</title>
        <authorList>
            <consortium name="US DOE Joint Genome Institute (JGI-PGF)"/>
            <person name="Walter F."/>
            <person name="Albersmeier A."/>
            <person name="Kalinowski J."/>
            <person name="Ruckert C."/>
        </authorList>
    </citation>
    <scope>NUCLEOTIDE SEQUENCE</scope>
    <source>
        <strain evidence="3">JCM 4386</strain>
    </source>
</reference>
<dbReference type="EMBL" id="BMTL01000024">
    <property type="protein sequence ID" value="GGS08214.1"/>
    <property type="molecule type" value="Genomic_DNA"/>
</dbReference>
<protein>
    <submittedName>
        <fullName evidence="3">Membrane protein</fullName>
    </submittedName>
</protein>
<evidence type="ECO:0000256" key="2">
    <source>
        <dbReference type="SAM" id="Phobius"/>
    </source>
</evidence>
<keyword evidence="2" id="KW-0812">Transmembrane</keyword>
<name>A0A918G072_9ACTN</name>
<dbReference type="Proteomes" id="UP000606194">
    <property type="component" value="Unassembled WGS sequence"/>
</dbReference>
<feature type="transmembrane region" description="Helical" evidence="2">
    <location>
        <begin position="58"/>
        <end position="78"/>
    </location>
</feature>
<feature type="compositionally biased region" description="Basic and acidic residues" evidence="1">
    <location>
        <begin position="104"/>
        <end position="115"/>
    </location>
</feature>
<keyword evidence="2" id="KW-1133">Transmembrane helix</keyword>
<gene>
    <name evidence="3" type="ORF">GCM10010269_54210</name>
</gene>
<evidence type="ECO:0000313" key="4">
    <source>
        <dbReference type="Proteomes" id="UP000606194"/>
    </source>
</evidence>
<evidence type="ECO:0000256" key="1">
    <source>
        <dbReference type="SAM" id="MobiDB-lite"/>
    </source>
</evidence>
<feature type="region of interest" description="Disordered" evidence="1">
    <location>
        <begin position="82"/>
        <end position="115"/>
    </location>
</feature>
<dbReference type="AlphaFoldDB" id="A0A918G072"/>
<evidence type="ECO:0000313" key="3">
    <source>
        <dbReference type="EMBL" id="GGS08214.1"/>
    </source>
</evidence>
<accession>A0A918G072</accession>